<organism evidence="2 3">
    <name type="scientific">Thermoflexibacter ruber</name>
    <dbReference type="NCBI Taxonomy" id="1003"/>
    <lineage>
        <taxon>Bacteria</taxon>
        <taxon>Pseudomonadati</taxon>
        <taxon>Bacteroidota</taxon>
        <taxon>Cytophagia</taxon>
        <taxon>Cytophagales</taxon>
        <taxon>Thermoflexibacteraceae</taxon>
        <taxon>Thermoflexibacter</taxon>
    </lineage>
</organism>
<dbReference type="PANTHER" id="PTHR23084:SF263">
    <property type="entry name" value="MORN REPEAT-CONTAINING PROTEIN 1"/>
    <property type="match status" value="1"/>
</dbReference>
<evidence type="ECO:0000313" key="2">
    <source>
        <dbReference type="EMBL" id="SFF25481.1"/>
    </source>
</evidence>
<dbReference type="PANTHER" id="PTHR23084">
    <property type="entry name" value="PHOSPHATIDYLINOSITOL-4-PHOSPHATE 5-KINASE RELATED"/>
    <property type="match status" value="1"/>
</dbReference>
<dbReference type="Pfam" id="PF02493">
    <property type="entry name" value="MORN"/>
    <property type="match status" value="6"/>
</dbReference>
<dbReference type="Proteomes" id="UP000199513">
    <property type="component" value="Unassembled WGS sequence"/>
</dbReference>
<reference evidence="2 3" key="1">
    <citation type="submission" date="2016-10" db="EMBL/GenBank/DDBJ databases">
        <authorList>
            <person name="de Groot N.N."/>
        </authorList>
    </citation>
    <scope>NUCLEOTIDE SEQUENCE [LARGE SCALE GENOMIC DNA]</scope>
    <source>
        <strain>GEY</strain>
        <strain evidence="3">DSM 9560</strain>
    </source>
</reference>
<dbReference type="EMBL" id="FONY01000022">
    <property type="protein sequence ID" value="SFF25481.1"/>
    <property type="molecule type" value="Genomic_DNA"/>
</dbReference>
<dbReference type="InterPro" id="IPR003409">
    <property type="entry name" value="MORN"/>
</dbReference>
<keyword evidence="3" id="KW-1185">Reference proteome</keyword>
<accession>A0A1I2HA50</accession>
<dbReference type="AlphaFoldDB" id="A0A1I2HA50"/>
<dbReference type="Gene3D" id="2.20.110.10">
    <property type="entry name" value="Histone H3 K4-specific methyltransferase SET7/9 N-terminal domain"/>
    <property type="match status" value="3"/>
</dbReference>
<sequence>MFAQEVQYQQLISHKLVHLLGKKLQDSEVQELLKELGQRSEMLSGTNLYVYPQKGIKLEFYAGKQLETIELYSGKTTQKGELFQTYQGLLPLQLSFGLNRRQVVSRLGKASYFTNEYLQFNIEEISLLIYTDEKQISKIIIKRRTCISGDCQNGYGIFVSRTGERYEGNWKNGVRQGKGICYYANGDVYEGEWLANQCNGEGKMTYKNGTVKNGLWERDVFKGEIKNKEQLLYTLLGKHKTSSSIKLLTESYGNGFKEVRLERDLTNYVFNNGKLTLSFDEYGYLYKISLKNSGLQDFSSSLPKSIPAFSDEKYIRYALGTPKEIVKSETGNIFLYQEGDYTIYVRFNTKTMLTSVDFKANISTFQFICQKSYLDCKKGDCKNGYGELNHLSNIYKGNFSRGMFDGKGEMQYFSGGNYFGDFKENKREGKGKYTWTDGSYYDGEWKNNQREGKGTMVYANGDKYIGHWLHDLRAGEGTLYKANGKKISGNWELGELKNSFTFSR</sequence>
<keyword evidence="1" id="KW-0677">Repeat</keyword>
<dbReference type="STRING" id="1003.SAMN04488541_102217"/>
<protein>
    <submittedName>
        <fullName evidence="2">Uncharacterized conserved protein</fullName>
    </submittedName>
</protein>
<name>A0A1I2HA50_9BACT</name>
<evidence type="ECO:0000256" key="1">
    <source>
        <dbReference type="ARBA" id="ARBA00022737"/>
    </source>
</evidence>
<evidence type="ECO:0000313" key="3">
    <source>
        <dbReference type="Proteomes" id="UP000199513"/>
    </source>
</evidence>
<gene>
    <name evidence="2" type="ORF">SAMN04488541_102217</name>
</gene>
<dbReference type="SMART" id="SM00698">
    <property type="entry name" value="MORN"/>
    <property type="match status" value="6"/>
</dbReference>
<proteinExistence type="predicted"/>
<dbReference type="SUPFAM" id="SSF82185">
    <property type="entry name" value="Histone H3 K4-specific methyltransferase SET7/9 N-terminal domain"/>
    <property type="match status" value="2"/>
</dbReference>